<proteinExistence type="predicted"/>
<dbReference type="AlphaFoldDB" id="A0AAN9C3M1"/>
<dbReference type="EMBL" id="JBAMIC010000001">
    <property type="protein sequence ID" value="KAK7116064.1"/>
    <property type="molecule type" value="Genomic_DNA"/>
</dbReference>
<reference evidence="3 4" key="1">
    <citation type="submission" date="2024-02" db="EMBL/GenBank/DDBJ databases">
        <title>Chromosome-scale genome assembly of the rough periwinkle Littorina saxatilis.</title>
        <authorList>
            <person name="De Jode A."/>
            <person name="Faria R."/>
            <person name="Formenti G."/>
            <person name="Sims Y."/>
            <person name="Smith T.P."/>
            <person name="Tracey A."/>
            <person name="Wood J.M.D."/>
            <person name="Zagrodzka Z.B."/>
            <person name="Johannesson K."/>
            <person name="Butlin R.K."/>
            <person name="Leder E.H."/>
        </authorList>
    </citation>
    <scope>NUCLEOTIDE SEQUENCE [LARGE SCALE GENOMIC DNA]</scope>
    <source>
        <strain evidence="3">Snail1</strain>
        <tissue evidence="3">Muscle</tissue>
    </source>
</reference>
<name>A0AAN9C3M1_9CAEN</name>
<dbReference type="InterPro" id="IPR003609">
    <property type="entry name" value="Pan_app"/>
</dbReference>
<dbReference type="SUPFAM" id="SSF57414">
    <property type="entry name" value="Hairpin loop containing domain-like"/>
    <property type="match status" value="1"/>
</dbReference>
<protein>
    <recommendedName>
        <fullName evidence="2">Apple domain-containing protein</fullName>
    </recommendedName>
</protein>
<evidence type="ECO:0000259" key="2">
    <source>
        <dbReference type="PROSITE" id="PS50948"/>
    </source>
</evidence>
<comment type="caution">
    <text evidence="3">The sequence shown here is derived from an EMBL/GenBank/DDBJ whole genome shotgun (WGS) entry which is preliminary data.</text>
</comment>
<dbReference type="Gene3D" id="3.50.4.10">
    <property type="entry name" value="Hepatocyte Growth Factor"/>
    <property type="match status" value="1"/>
</dbReference>
<evidence type="ECO:0000313" key="3">
    <source>
        <dbReference type="EMBL" id="KAK7116064.1"/>
    </source>
</evidence>
<organism evidence="3 4">
    <name type="scientific">Littorina saxatilis</name>
    <dbReference type="NCBI Taxonomy" id="31220"/>
    <lineage>
        <taxon>Eukaryota</taxon>
        <taxon>Metazoa</taxon>
        <taxon>Spiralia</taxon>
        <taxon>Lophotrochozoa</taxon>
        <taxon>Mollusca</taxon>
        <taxon>Gastropoda</taxon>
        <taxon>Caenogastropoda</taxon>
        <taxon>Littorinimorpha</taxon>
        <taxon>Littorinoidea</taxon>
        <taxon>Littorinidae</taxon>
        <taxon>Littorina</taxon>
    </lineage>
</organism>
<dbReference type="EMBL" id="JBAMIC010000001">
    <property type="protein sequence ID" value="KAK7116063.1"/>
    <property type="molecule type" value="Genomic_DNA"/>
</dbReference>
<feature type="domain" description="Apple" evidence="2">
    <location>
        <begin position="127"/>
        <end position="213"/>
    </location>
</feature>
<gene>
    <name evidence="3" type="ORF">V1264_001815</name>
</gene>
<evidence type="ECO:0000313" key="4">
    <source>
        <dbReference type="Proteomes" id="UP001374579"/>
    </source>
</evidence>
<dbReference type="Proteomes" id="UP001374579">
    <property type="component" value="Unassembled WGS sequence"/>
</dbReference>
<dbReference type="PROSITE" id="PS50948">
    <property type="entry name" value="PAN"/>
    <property type="match status" value="1"/>
</dbReference>
<dbReference type="Pfam" id="PF00024">
    <property type="entry name" value="PAN_1"/>
    <property type="match status" value="1"/>
</dbReference>
<keyword evidence="4" id="KW-1185">Reference proteome</keyword>
<evidence type="ECO:0000256" key="1">
    <source>
        <dbReference type="SAM" id="MobiDB-lite"/>
    </source>
</evidence>
<accession>A0AAN9C3M1</accession>
<feature type="compositionally biased region" description="Low complexity" evidence="1">
    <location>
        <begin position="12"/>
        <end position="28"/>
    </location>
</feature>
<sequence>MSKGKRTCRGHSSSTVSRSPSRVPSPGTRLYILRTTTPAIVQNTSTDSTVATTVTEDQPVFTSTVATTTTSSATTTTVTNTTQGWLQKACTTDPECPETNSRCFSGKCLCTPGYYFYKSTKTCVSTCSLGNLLQEVVEYPMWYIFGHNNGGASANTYNACLSACLGDVNCRSFDYRHNGDICSTSYKDALDVPPGDWRPSTTADQLYYYQRVCA</sequence>
<feature type="region of interest" description="Disordered" evidence="1">
    <location>
        <begin position="1"/>
        <end position="28"/>
    </location>
</feature>